<accession>A0A087T334</accession>
<gene>
    <name evidence="1" type="ORF">X975_07676</name>
</gene>
<dbReference type="EMBL" id="KK113175">
    <property type="protein sequence ID" value="KFM59523.1"/>
    <property type="molecule type" value="Genomic_DNA"/>
</dbReference>
<name>A0A087T334_STEMI</name>
<reference evidence="1 2" key="1">
    <citation type="submission" date="2013-11" db="EMBL/GenBank/DDBJ databases">
        <title>Genome sequencing of Stegodyphus mimosarum.</title>
        <authorList>
            <person name="Bechsgaard J."/>
        </authorList>
    </citation>
    <scope>NUCLEOTIDE SEQUENCE [LARGE SCALE GENOMIC DNA]</scope>
</reference>
<dbReference type="Proteomes" id="UP000054359">
    <property type="component" value="Unassembled WGS sequence"/>
</dbReference>
<dbReference type="AlphaFoldDB" id="A0A087T334"/>
<keyword evidence="2" id="KW-1185">Reference proteome</keyword>
<feature type="non-terminal residue" evidence="1">
    <location>
        <position position="51"/>
    </location>
</feature>
<protein>
    <submittedName>
        <fullName evidence="1">Uncharacterized protein</fullName>
    </submittedName>
</protein>
<evidence type="ECO:0000313" key="2">
    <source>
        <dbReference type="Proteomes" id="UP000054359"/>
    </source>
</evidence>
<evidence type="ECO:0000313" key="1">
    <source>
        <dbReference type="EMBL" id="KFM59523.1"/>
    </source>
</evidence>
<organism evidence="1 2">
    <name type="scientific">Stegodyphus mimosarum</name>
    <name type="common">African social velvet spider</name>
    <dbReference type="NCBI Taxonomy" id="407821"/>
    <lineage>
        <taxon>Eukaryota</taxon>
        <taxon>Metazoa</taxon>
        <taxon>Ecdysozoa</taxon>
        <taxon>Arthropoda</taxon>
        <taxon>Chelicerata</taxon>
        <taxon>Arachnida</taxon>
        <taxon>Araneae</taxon>
        <taxon>Araneomorphae</taxon>
        <taxon>Entelegynae</taxon>
        <taxon>Eresoidea</taxon>
        <taxon>Eresidae</taxon>
        <taxon>Stegodyphus</taxon>
    </lineage>
</organism>
<proteinExistence type="predicted"/>
<sequence>MIDAFGEGCANNVAFANCCLAFSKASIVCPEQGIFRLSFDFEPFKYSLSSG</sequence>